<dbReference type="UniPathway" id="UPA00098">
    <property type="reaction ID" value="UER00359"/>
</dbReference>
<sequence length="332" mass="36306">MTMNIVGKTTMHSVVPSRSALQKRARRWVVKIGSSLLTQDGQRLDLAVMQNFVQQILQLRAEGIEVVLVSSGSVSAGKCHMGWAQKTTTAEERQAAASVGQSALIHAYEKLLAEEGTHCGQVLLTRDNFRDRKRLKKTLSAIEMLLKMQMLPIINENDAIADLDNALGNNDHLAALVSNIWHADLMVLLTDQSGLFTADPRAQTDAEMITEGMAGDPLHERMAGGGGGTVGTGGMLTKIHAATHAARSGAATLIADGRIPDVLLRLRQGELLGTFLRSKKFDRKLRRDAWTGLQIINGQQRIIHPMLRIKNEVVAFYSETLPFAAIPIFTDQ</sequence>
<dbReference type="GO" id="GO:0005829">
    <property type="term" value="C:cytosol"/>
    <property type="evidence" value="ECO:0007669"/>
    <property type="project" value="TreeGrafter"/>
</dbReference>
<dbReference type="AlphaFoldDB" id="A0A060UYA6"/>
<keyword evidence="5 8" id="KW-0547">Nucleotide-binding</keyword>
<keyword evidence="4 8" id="KW-0808">Transferase</keyword>
<dbReference type="NCBIfam" id="TIGR01027">
    <property type="entry name" value="proB"/>
    <property type="match status" value="1"/>
</dbReference>
<evidence type="ECO:0000256" key="3">
    <source>
        <dbReference type="ARBA" id="ARBA00022650"/>
    </source>
</evidence>
<dbReference type="InterPro" id="IPR005715">
    <property type="entry name" value="Glu_5kinase/COase_Synthase"/>
</dbReference>
<dbReference type="InterPro" id="IPR019797">
    <property type="entry name" value="Glutamate_5-kinase_CS"/>
</dbReference>
<reference evidence="11 12" key="3">
    <citation type="submission" date="2017-03" db="EMBL/GenBank/DDBJ databases">
        <authorList>
            <person name="Regsiter A."/>
            <person name="William W."/>
        </authorList>
    </citation>
    <scope>NUCLEOTIDE SEQUENCE [LARGE SCALE GENOMIC DNA]</scope>
    <source>
        <strain evidence="11">PRJEB5721</strain>
    </source>
</reference>
<evidence type="ECO:0000313" key="12">
    <source>
        <dbReference type="Proteomes" id="UP000193925"/>
    </source>
</evidence>
<dbReference type="FunFam" id="3.40.1160.10:FF:000006">
    <property type="entry name" value="Glutamate 5-kinase"/>
    <property type="match status" value="1"/>
</dbReference>
<dbReference type="InterPro" id="IPR036393">
    <property type="entry name" value="AceGlu_kinase-like_sf"/>
</dbReference>
<dbReference type="HAMAP" id="MF_00456">
    <property type="entry name" value="ProB"/>
    <property type="match status" value="1"/>
</dbReference>
<feature type="binding site" evidence="8">
    <location>
        <position position="71"/>
    </location>
    <ligand>
        <name>substrate</name>
    </ligand>
</feature>
<evidence type="ECO:0000256" key="7">
    <source>
        <dbReference type="ARBA" id="ARBA00022840"/>
    </source>
</evidence>
<dbReference type="PANTHER" id="PTHR43654">
    <property type="entry name" value="GLUTAMATE 5-KINASE"/>
    <property type="match status" value="1"/>
</dbReference>
<dbReference type="PANTHER" id="PTHR43654:SF1">
    <property type="entry name" value="ISOPENTENYL PHOSPHATE KINASE"/>
    <property type="match status" value="1"/>
</dbReference>
<dbReference type="PRINTS" id="PR00474">
    <property type="entry name" value="GLU5KINASE"/>
</dbReference>
<name>A0A060UYA6_9PROT</name>
<evidence type="ECO:0000256" key="8">
    <source>
        <dbReference type="HAMAP-Rule" id="MF_00456"/>
    </source>
</evidence>
<organism evidence="10">
    <name type="scientific">Acidithiobacillus ferrivorans</name>
    <dbReference type="NCBI Taxonomy" id="160808"/>
    <lineage>
        <taxon>Bacteria</taxon>
        <taxon>Pseudomonadati</taxon>
        <taxon>Pseudomonadota</taxon>
        <taxon>Acidithiobacillia</taxon>
        <taxon>Acidithiobacillales</taxon>
        <taxon>Acidithiobacillaceae</taxon>
        <taxon>Acidithiobacillus</taxon>
    </lineage>
</organism>
<comment type="pathway">
    <text evidence="8">Amino-acid biosynthesis; L-proline biosynthesis; L-glutamate 5-semialdehyde from L-glutamate: step 1/2.</text>
</comment>
<dbReference type="Gene3D" id="3.40.1160.10">
    <property type="entry name" value="Acetylglutamate kinase-like"/>
    <property type="match status" value="1"/>
</dbReference>
<feature type="binding site" evidence="8">
    <location>
        <position position="31"/>
    </location>
    <ligand>
        <name>ATP</name>
        <dbReference type="ChEBI" id="CHEBI:30616"/>
    </ligand>
</feature>
<keyword evidence="1 8" id="KW-0963">Cytoplasm</keyword>
<dbReference type="SUPFAM" id="SSF53633">
    <property type="entry name" value="Carbamate kinase-like"/>
    <property type="match status" value="1"/>
</dbReference>
<dbReference type="RefSeq" id="WP_051984901.1">
    <property type="nucleotide sequence ID" value="NZ_CCCS020000052.1"/>
</dbReference>
<dbReference type="InterPro" id="IPR001048">
    <property type="entry name" value="Asp/Glu/Uridylate_kinase"/>
</dbReference>
<evidence type="ECO:0000256" key="2">
    <source>
        <dbReference type="ARBA" id="ARBA00022605"/>
    </source>
</evidence>
<reference evidence="10" key="1">
    <citation type="submission" date="2014-03" db="EMBL/GenBank/DDBJ databases">
        <authorList>
            <person name="Genoscope - CEA"/>
        </authorList>
    </citation>
    <scope>NUCLEOTIDE SEQUENCE [LARGE SCALE GENOMIC DNA]</scope>
    <source>
        <strain evidence="10">CF27</strain>
    </source>
</reference>
<dbReference type="GO" id="GO:0004349">
    <property type="term" value="F:glutamate 5-kinase activity"/>
    <property type="evidence" value="ECO:0007669"/>
    <property type="project" value="UniProtKB-UniRule"/>
</dbReference>
<dbReference type="GO" id="GO:0005524">
    <property type="term" value="F:ATP binding"/>
    <property type="evidence" value="ECO:0007669"/>
    <property type="project" value="UniProtKB-KW"/>
</dbReference>
<evidence type="ECO:0000256" key="4">
    <source>
        <dbReference type="ARBA" id="ARBA00022679"/>
    </source>
</evidence>
<evidence type="ECO:0000259" key="9">
    <source>
        <dbReference type="Pfam" id="PF00696"/>
    </source>
</evidence>
<dbReference type="EMBL" id="LT841305">
    <property type="protein sequence ID" value="SMH66265.1"/>
    <property type="molecule type" value="Genomic_DNA"/>
</dbReference>
<feature type="binding site" evidence="8">
    <location>
        <begin position="190"/>
        <end position="191"/>
    </location>
    <ligand>
        <name>ATP</name>
        <dbReference type="ChEBI" id="CHEBI:30616"/>
    </ligand>
</feature>
<dbReference type="Pfam" id="PF00696">
    <property type="entry name" value="AA_kinase"/>
    <property type="match status" value="1"/>
</dbReference>
<evidence type="ECO:0000313" key="11">
    <source>
        <dbReference type="EMBL" id="SMH66265.1"/>
    </source>
</evidence>
<comment type="function">
    <text evidence="8">Catalyzes the transfer of a phosphate group to glutamate to form L-glutamate 5-phosphate.</text>
</comment>
<dbReference type="InterPro" id="IPR001057">
    <property type="entry name" value="Glu/AcGlu_kinase"/>
</dbReference>
<dbReference type="GO" id="GO:0055129">
    <property type="term" value="P:L-proline biosynthetic process"/>
    <property type="evidence" value="ECO:0007669"/>
    <property type="project" value="UniProtKB-UniRule"/>
</dbReference>
<feature type="binding site" evidence="8">
    <location>
        <begin position="232"/>
        <end position="238"/>
    </location>
    <ligand>
        <name>ATP</name>
        <dbReference type="ChEBI" id="CHEBI:30616"/>
    </ligand>
</feature>
<feature type="binding site" evidence="8">
    <location>
        <position position="158"/>
    </location>
    <ligand>
        <name>substrate</name>
    </ligand>
</feature>
<keyword evidence="2 8" id="KW-0028">Amino-acid biosynthesis</keyword>
<evidence type="ECO:0000256" key="5">
    <source>
        <dbReference type="ARBA" id="ARBA00022741"/>
    </source>
</evidence>
<dbReference type="EC" id="2.7.2.11" evidence="8"/>
<evidence type="ECO:0000256" key="6">
    <source>
        <dbReference type="ARBA" id="ARBA00022777"/>
    </source>
</evidence>
<dbReference type="Proteomes" id="UP000193925">
    <property type="component" value="Chromosome AFERRI"/>
</dbReference>
<comment type="subcellular location">
    <subcellularLocation>
        <location evidence="8">Cytoplasm</location>
    </subcellularLocation>
</comment>
<evidence type="ECO:0000256" key="1">
    <source>
        <dbReference type="ARBA" id="ARBA00022490"/>
    </source>
</evidence>
<feature type="binding site" evidence="8">
    <location>
        <position position="170"/>
    </location>
    <ligand>
        <name>substrate</name>
    </ligand>
</feature>
<accession>A0A060UYA6</accession>
<keyword evidence="6 8" id="KW-0418">Kinase</keyword>
<dbReference type="EMBL" id="CCCS020000052">
    <property type="protein sequence ID" value="CDQ11454.1"/>
    <property type="molecule type" value="Genomic_DNA"/>
</dbReference>
<dbReference type="PROSITE" id="PS00902">
    <property type="entry name" value="GLUTAMATE_5_KINASE"/>
    <property type="match status" value="1"/>
</dbReference>
<feature type="domain" description="Aspartate/glutamate/uridylate kinase" evidence="9">
    <location>
        <begin position="27"/>
        <end position="254"/>
    </location>
</feature>
<keyword evidence="12" id="KW-1185">Reference proteome</keyword>
<keyword evidence="3 8" id="KW-0641">Proline biosynthesis</keyword>
<evidence type="ECO:0000313" key="10">
    <source>
        <dbReference type="EMBL" id="CDQ11454.1"/>
    </source>
</evidence>
<comment type="similarity">
    <text evidence="8">Belongs to the glutamate 5-kinase family.</text>
</comment>
<proteinExistence type="inferred from homology"/>
<gene>
    <name evidence="8 10" type="primary">proB</name>
    <name evidence="11" type="ORF">AFERRI_21054</name>
    <name evidence="10" type="ORF">AFERRI_560003</name>
</gene>
<keyword evidence="7 8" id="KW-0067">ATP-binding</keyword>
<reference evidence="10" key="2">
    <citation type="submission" date="2014-07" db="EMBL/GenBank/DDBJ databases">
        <title>Initial genome analysis of the psychrotolerant acidophile Acidithiobacillus ferrivorans CF27: insights into iron and sulfur oxidation pathways and into biofilm formation.</title>
        <authorList>
            <person name="Talla E."/>
            <person name="Hedrich S."/>
            <person name="Mangenot S."/>
            <person name="Ji B."/>
            <person name="Johnson D.B."/>
            <person name="Barbe V."/>
            <person name="Bonnefoy V."/>
        </authorList>
    </citation>
    <scope>NUCLEOTIDE SEQUENCE [LARGE SCALE GENOMIC DNA]</scope>
    <source>
        <strain evidence="10">CF27</strain>
    </source>
</reference>
<protein>
    <recommendedName>
        <fullName evidence="8">Glutamate 5-kinase</fullName>
        <ecNumber evidence="8">2.7.2.11</ecNumber>
    </recommendedName>
    <alternativeName>
        <fullName evidence="8">Gamma-glutamyl kinase</fullName>
        <shortName evidence="8">GK</shortName>
    </alternativeName>
</protein>
<comment type="catalytic activity">
    <reaction evidence="8">
        <text>L-glutamate + ATP = L-glutamyl 5-phosphate + ADP</text>
        <dbReference type="Rhea" id="RHEA:14877"/>
        <dbReference type="ChEBI" id="CHEBI:29985"/>
        <dbReference type="ChEBI" id="CHEBI:30616"/>
        <dbReference type="ChEBI" id="CHEBI:58274"/>
        <dbReference type="ChEBI" id="CHEBI:456216"/>
        <dbReference type="EC" id="2.7.2.11"/>
    </reaction>
</comment>